<dbReference type="EMBL" id="KJ947870">
    <property type="protein sequence ID" value="AJW30519.1"/>
    <property type="molecule type" value="Genomic_DNA"/>
</dbReference>
<evidence type="ECO:0000313" key="1">
    <source>
        <dbReference type="EMBL" id="AJW30519.1"/>
    </source>
</evidence>
<proteinExistence type="predicted"/>
<organism evidence="1">
    <name type="scientific">Prochlorococcus marinus str. P0902-H212</name>
    <dbReference type="NCBI Taxonomy" id="1620696"/>
    <lineage>
        <taxon>Bacteria</taxon>
        <taxon>Bacillati</taxon>
        <taxon>Cyanobacteriota</taxon>
        <taxon>Cyanophyceae</taxon>
        <taxon>Synechococcales</taxon>
        <taxon>Prochlorococcaceae</taxon>
        <taxon>Prochlorococcus</taxon>
    </lineage>
</organism>
<sequence>MLLSFKSSISFIISSMESSNWKPTEEEREVMEAVWMQVKGACEKLKEETNAKDEHFKKMLQEMADRYYS</sequence>
<name>A0A0D5A267_PROMR</name>
<dbReference type="AlphaFoldDB" id="A0A0D5A267"/>
<reference evidence="1" key="1">
    <citation type="submission" date="2014-06" db="EMBL/GenBank/DDBJ databases">
        <authorList>
            <person name="Berube P.M."/>
        </authorList>
    </citation>
    <scope>NUCLEOTIDE SEQUENCE</scope>
    <source>
        <strain evidence="1">P0902-H212</strain>
    </source>
</reference>
<protein>
    <submittedName>
        <fullName evidence="1">Uncharacterized protein</fullName>
    </submittedName>
</protein>
<gene>
    <name evidence="1" type="ORF">FA02_0253</name>
</gene>
<accession>A0A0D5A267</accession>